<gene>
    <name evidence="2" type="ORF">GGR31_000761</name>
</gene>
<keyword evidence="1" id="KW-0732">Signal</keyword>
<dbReference type="RefSeq" id="WP_309727050.1">
    <property type="nucleotide sequence ID" value="NZ_JAVDQA010000001.1"/>
</dbReference>
<feature type="signal peptide" evidence="1">
    <location>
        <begin position="1"/>
        <end position="18"/>
    </location>
</feature>
<comment type="caution">
    <text evidence="2">The sequence shown here is derived from an EMBL/GenBank/DDBJ whole genome shotgun (WGS) entry which is preliminary data.</text>
</comment>
<name>A0ABU1K4F9_9FLAO</name>
<keyword evidence="3" id="KW-1185">Reference proteome</keyword>
<evidence type="ECO:0000256" key="1">
    <source>
        <dbReference type="SAM" id="SignalP"/>
    </source>
</evidence>
<evidence type="ECO:0000313" key="2">
    <source>
        <dbReference type="EMBL" id="MDR6300145.1"/>
    </source>
</evidence>
<dbReference type="EMBL" id="JAVDQA010000001">
    <property type="protein sequence ID" value="MDR6300145.1"/>
    <property type="molecule type" value="Genomic_DNA"/>
</dbReference>
<sequence length="139" mass="15771">MKSLLLFFTCLLSIVTIAQNKTSQYKDQSTQVNLQRNIQIKQDTREQEITIEIDNQTKKIELMIHSSVSLGQLSIEIYDSKGKKQGDFSVGNQLNTNVSEQVEGNITKSLIEPQEGLWKVKIIPIKAKGMVQISTFTFH</sequence>
<reference evidence="2 3" key="1">
    <citation type="submission" date="2023-07" db="EMBL/GenBank/DDBJ databases">
        <title>Genomic Encyclopedia of Type Strains, Phase IV (KMG-IV): sequencing the most valuable type-strain genomes for metagenomic binning, comparative biology and taxonomic classification.</title>
        <authorList>
            <person name="Goeker M."/>
        </authorList>
    </citation>
    <scope>NUCLEOTIDE SEQUENCE [LARGE SCALE GENOMIC DNA]</scope>
    <source>
        <strain evidence="2 3">DSM 102814</strain>
    </source>
</reference>
<evidence type="ECO:0000313" key="3">
    <source>
        <dbReference type="Proteomes" id="UP001257659"/>
    </source>
</evidence>
<accession>A0ABU1K4F9</accession>
<protein>
    <recommendedName>
        <fullName evidence="4">P/Homo B domain-containing protein</fullName>
    </recommendedName>
</protein>
<proteinExistence type="predicted"/>
<dbReference type="Proteomes" id="UP001257659">
    <property type="component" value="Unassembled WGS sequence"/>
</dbReference>
<feature type="chain" id="PRO_5046864631" description="P/Homo B domain-containing protein" evidence="1">
    <location>
        <begin position="19"/>
        <end position="139"/>
    </location>
</feature>
<organism evidence="2 3">
    <name type="scientific">Mesonia maritima</name>
    <dbReference type="NCBI Taxonomy" id="1793873"/>
    <lineage>
        <taxon>Bacteria</taxon>
        <taxon>Pseudomonadati</taxon>
        <taxon>Bacteroidota</taxon>
        <taxon>Flavobacteriia</taxon>
        <taxon>Flavobacteriales</taxon>
        <taxon>Flavobacteriaceae</taxon>
        <taxon>Mesonia</taxon>
    </lineage>
</organism>
<evidence type="ECO:0008006" key="4">
    <source>
        <dbReference type="Google" id="ProtNLM"/>
    </source>
</evidence>